<evidence type="ECO:0000313" key="2">
    <source>
        <dbReference type="EMBL" id="EON96202.1"/>
    </source>
</evidence>
<protein>
    <submittedName>
        <fullName evidence="2">Uncharacterized protein</fullName>
    </submittedName>
</protein>
<feature type="signal peptide" evidence="1">
    <location>
        <begin position="1"/>
        <end position="20"/>
    </location>
</feature>
<name>R8BAA0_PHAM7</name>
<dbReference type="RefSeq" id="XP_007919013.1">
    <property type="nucleotide sequence ID" value="XM_007920822.1"/>
</dbReference>
<proteinExistence type="predicted"/>
<dbReference type="EMBL" id="KB933351">
    <property type="protein sequence ID" value="EON96202.1"/>
    <property type="molecule type" value="Genomic_DNA"/>
</dbReference>
<accession>R8BAA0</accession>
<reference evidence="3" key="1">
    <citation type="journal article" date="2013" name="Genome Announc.">
        <title>Draft genome sequence of the ascomycete Phaeoacremonium aleophilum strain UCR-PA7, a causal agent of the esca disease complex in grapevines.</title>
        <authorList>
            <person name="Blanco-Ulate B."/>
            <person name="Rolshausen P."/>
            <person name="Cantu D."/>
        </authorList>
    </citation>
    <scope>NUCLEOTIDE SEQUENCE [LARGE SCALE GENOMIC DNA]</scope>
    <source>
        <strain evidence="3">UCR-PA7</strain>
    </source>
</reference>
<dbReference type="Proteomes" id="UP000014074">
    <property type="component" value="Unassembled WGS sequence"/>
</dbReference>
<sequence length="164" mass="18419">MKLSLLRISLWLAAFSCVTANFDVYMVERTIVTDVGVSINKVWQVFEAEPKNCDEVFAAKTFVNSGDVSGTKTGVRCAGSGCDYKPPPGNIDVLEMNFHGTDPVYHWTLYKDRGWTMVGLDGNTYGDCIVFPNGDYNCHDSIYYFLEGYRKFRCLTKFTAGDLN</sequence>
<dbReference type="AlphaFoldDB" id="R8BAA0"/>
<evidence type="ECO:0000313" key="3">
    <source>
        <dbReference type="Proteomes" id="UP000014074"/>
    </source>
</evidence>
<feature type="chain" id="PRO_5004462596" evidence="1">
    <location>
        <begin position="21"/>
        <end position="164"/>
    </location>
</feature>
<dbReference type="eggNOG" id="ENOG502TERU">
    <property type="taxonomic scope" value="Eukaryota"/>
</dbReference>
<dbReference type="OrthoDB" id="3770142at2759"/>
<evidence type="ECO:0000256" key="1">
    <source>
        <dbReference type="SAM" id="SignalP"/>
    </source>
</evidence>
<dbReference type="KEGG" id="tmn:UCRPA7_8305"/>
<keyword evidence="1" id="KW-0732">Signal</keyword>
<dbReference type="GeneID" id="19329145"/>
<gene>
    <name evidence="2" type="ORF">UCRPA7_8305</name>
</gene>
<organism evidence="2 3">
    <name type="scientific">Phaeoacremonium minimum (strain UCR-PA7)</name>
    <name type="common">Esca disease fungus</name>
    <name type="synonym">Togninia minima</name>
    <dbReference type="NCBI Taxonomy" id="1286976"/>
    <lineage>
        <taxon>Eukaryota</taxon>
        <taxon>Fungi</taxon>
        <taxon>Dikarya</taxon>
        <taxon>Ascomycota</taxon>
        <taxon>Pezizomycotina</taxon>
        <taxon>Sordariomycetes</taxon>
        <taxon>Sordariomycetidae</taxon>
        <taxon>Togniniales</taxon>
        <taxon>Togniniaceae</taxon>
        <taxon>Phaeoacremonium</taxon>
    </lineage>
</organism>
<keyword evidence="3" id="KW-1185">Reference proteome</keyword>
<dbReference type="HOGENOM" id="CLU_113414_0_0_1"/>